<dbReference type="NCBIfam" id="TIGR00886">
    <property type="entry name" value="2A0108"/>
    <property type="match status" value="1"/>
</dbReference>
<evidence type="ECO:0000313" key="10">
    <source>
        <dbReference type="EMBL" id="MBN8430570.1"/>
    </source>
</evidence>
<name>A0ABS3E5K0_9GAMM</name>
<proteinExistence type="inferred from homology"/>
<feature type="domain" description="Major facilitator superfamily (MFS) profile" evidence="9">
    <location>
        <begin position="17"/>
        <end position="475"/>
    </location>
</feature>
<feature type="transmembrane region" description="Helical" evidence="8">
    <location>
        <begin position="300"/>
        <end position="323"/>
    </location>
</feature>
<evidence type="ECO:0000256" key="7">
    <source>
        <dbReference type="ARBA" id="ARBA00023136"/>
    </source>
</evidence>
<dbReference type="InterPro" id="IPR036259">
    <property type="entry name" value="MFS_trans_sf"/>
</dbReference>
<feature type="transmembrane region" description="Helical" evidence="8">
    <location>
        <begin position="107"/>
        <end position="125"/>
    </location>
</feature>
<organism evidence="10 11">
    <name type="scientific">Microbulbifer salipaludis</name>
    <dbReference type="NCBI Taxonomy" id="187980"/>
    <lineage>
        <taxon>Bacteria</taxon>
        <taxon>Pseudomonadati</taxon>
        <taxon>Pseudomonadota</taxon>
        <taxon>Gammaproteobacteria</taxon>
        <taxon>Cellvibrionales</taxon>
        <taxon>Microbulbiferaceae</taxon>
        <taxon>Microbulbifer</taxon>
    </lineage>
</organism>
<keyword evidence="5 8" id="KW-1133">Transmembrane helix</keyword>
<keyword evidence="3 8" id="KW-0813">Transport</keyword>
<accession>A0ABS3E5K0</accession>
<feature type="transmembrane region" description="Helical" evidence="8">
    <location>
        <begin position="82"/>
        <end position="101"/>
    </location>
</feature>
<gene>
    <name evidence="10" type="ORF">JF535_06860</name>
</gene>
<evidence type="ECO:0000313" key="11">
    <source>
        <dbReference type="Proteomes" id="UP000664293"/>
    </source>
</evidence>
<dbReference type="Proteomes" id="UP000664293">
    <property type="component" value="Unassembled WGS sequence"/>
</dbReference>
<dbReference type="RefSeq" id="WP_207000624.1">
    <property type="nucleotide sequence ID" value="NZ_JAEKJR010000002.1"/>
</dbReference>
<dbReference type="InterPro" id="IPR020846">
    <property type="entry name" value="MFS_dom"/>
</dbReference>
<feature type="transmembrane region" description="Helical" evidence="8">
    <location>
        <begin position="146"/>
        <end position="166"/>
    </location>
</feature>
<dbReference type="InterPro" id="IPR004737">
    <property type="entry name" value="NO3_transporter_NarK/NarU-like"/>
</dbReference>
<dbReference type="Gene3D" id="1.20.1250.20">
    <property type="entry name" value="MFS general substrate transporter like domains"/>
    <property type="match status" value="2"/>
</dbReference>
<feature type="transmembrane region" description="Helical" evidence="8">
    <location>
        <begin position="452"/>
        <end position="470"/>
    </location>
</feature>
<dbReference type="PANTHER" id="PTHR23515">
    <property type="entry name" value="HIGH-AFFINITY NITRATE TRANSPORTER 2.3"/>
    <property type="match status" value="1"/>
</dbReference>
<keyword evidence="4 8" id="KW-0812">Transmembrane</keyword>
<dbReference type="SUPFAM" id="SSF103473">
    <property type="entry name" value="MFS general substrate transporter"/>
    <property type="match status" value="1"/>
</dbReference>
<evidence type="ECO:0000256" key="5">
    <source>
        <dbReference type="ARBA" id="ARBA00022989"/>
    </source>
</evidence>
<evidence type="ECO:0000256" key="4">
    <source>
        <dbReference type="ARBA" id="ARBA00022692"/>
    </source>
</evidence>
<comment type="subcellular location">
    <subcellularLocation>
        <location evidence="8">Cell membrane</location>
        <topology evidence="8">Multi-pass membrane protein</topology>
    </subcellularLocation>
    <subcellularLocation>
        <location evidence="1">Membrane</location>
        <topology evidence="1">Multi-pass membrane protein</topology>
    </subcellularLocation>
</comment>
<dbReference type="InterPro" id="IPR011701">
    <property type="entry name" value="MFS"/>
</dbReference>
<dbReference type="PROSITE" id="PS00216">
    <property type="entry name" value="SUGAR_TRANSPORT_1"/>
    <property type="match status" value="1"/>
</dbReference>
<feature type="transmembrane region" description="Helical" evidence="8">
    <location>
        <begin position="365"/>
        <end position="383"/>
    </location>
</feature>
<evidence type="ECO:0000256" key="6">
    <source>
        <dbReference type="ARBA" id="ARBA00023063"/>
    </source>
</evidence>
<evidence type="ECO:0000256" key="3">
    <source>
        <dbReference type="ARBA" id="ARBA00022448"/>
    </source>
</evidence>
<evidence type="ECO:0000259" key="9">
    <source>
        <dbReference type="PROSITE" id="PS50850"/>
    </source>
</evidence>
<dbReference type="InterPro" id="IPR005829">
    <property type="entry name" value="Sugar_transporter_CS"/>
</dbReference>
<feature type="transmembrane region" description="Helical" evidence="8">
    <location>
        <begin position="249"/>
        <end position="271"/>
    </location>
</feature>
<evidence type="ECO:0000256" key="8">
    <source>
        <dbReference type="RuleBase" id="RU366033"/>
    </source>
</evidence>
<sequence>MSSDSLNLFSFKGKIRVLHLTWIAFFITFFAWFNHAPLLMSIADSLSLTSDQVKTLLILNVTLTIPARVIIGMLTDKYGPRLTYSLLLAIGSIPCFIFALADSFAAAAIGRFLLGFIGAGFVIGIRMVSEWFPAKQLGTAEGIYGGWGNFGSAAAAMSLPTIALLFGGDTPGQEGWRYAIGLTGVIALVYSVIYYRSVTDTPKGGTYFKPKKIGGMEVSSPSDFILLLIMKVPMYAALALLTWKLSPHGVGILAQPVAVVIYVALAALYVFDAKKCYDINKELFVQLPEPIHRYKFKQVAVLNILYFATFGSELAVISMLPLFFSETFTLDPVKAGLLASAYAFMNLMSRPAGGLISDRFGRKSTLLILTAGLALGYLTMSMIDSEWPLYLAVAAAMACSFFVQSGEGAVFAVVPLIKRRLTGQIAGMTGAYGNVGAVFYLTVLSMVSYETFFLVIAGTAVLGFVTLLFLEEPEGQMAEVMPDGSVSLIDVA</sequence>
<feature type="transmembrane region" description="Helical" evidence="8">
    <location>
        <begin position="425"/>
        <end position="446"/>
    </location>
</feature>
<protein>
    <recommendedName>
        <fullName evidence="8">Nitrate/nitrite transporter</fullName>
    </recommendedName>
</protein>
<evidence type="ECO:0000256" key="2">
    <source>
        <dbReference type="ARBA" id="ARBA00008432"/>
    </source>
</evidence>
<feature type="transmembrane region" description="Helical" evidence="8">
    <location>
        <begin position="20"/>
        <end position="43"/>
    </location>
</feature>
<dbReference type="EMBL" id="JAEKJR010000002">
    <property type="protein sequence ID" value="MBN8430570.1"/>
    <property type="molecule type" value="Genomic_DNA"/>
</dbReference>
<dbReference type="Pfam" id="PF07690">
    <property type="entry name" value="MFS_1"/>
    <property type="match status" value="2"/>
</dbReference>
<comment type="caution">
    <text evidence="8">Lacks conserved residue(s) required for the propagation of feature annotation.</text>
</comment>
<keyword evidence="7 8" id="KW-0472">Membrane</keyword>
<dbReference type="PROSITE" id="PS50850">
    <property type="entry name" value="MFS"/>
    <property type="match status" value="1"/>
</dbReference>
<comment type="caution">
    <text evidence="10">The sequence shown here is derived from an EMBL/GenBank/DDBJ whole genome shotgun (WGS) entry which is preliminary data.</text>
</comment>
<feature type="transmembrane region" description="Helical" evidence="8">
    <location>
        <begin position="55"/>
        <end position="75"/>
    </location>
</feature>
<keyword evidence="8" id="KW-1003">Cell membrane</keyword>
<evidence type="ECO:0000256" key="1">
    <source>
        <dbReference type="ARBA" id="ARBA00004141"/>
    </source>
</evidence>
<comment type="similarity">
    <text evidence="2 8">Belongs to the major facilitator superfamily. Nitrate/nitrite porter (TC 2.A.1.8) family.</text>
</comment>
<dbReference type="InterPro" id="IPR044772">
    <property type="entry name" value="NO3_transporter"/>
</dbReference>
<keyword evidence="6 8" id="KW-0534">Nitrate assimilation</keyword>
<keyword evidence="11" id="KW-1185">Reference proteome</keyword>
<reference evidence="10 11" key="1">
    <citation type="submission" date="2020-12" db="EMBL/GenBank/DDBJ databases">
        <title>Oil enriched cultivation method for isolating marine PHA-producing bacteria.</title>
        <authorList>
            <person name="Zheng W."/>
            <person name="Yu S."/>
            <person name="Huang Y."/>
        </authorList>
    </citation>
    <scope>NUCLEOTIDE SEQUENCE [LARGE SCALE GENOMIC DNA]</scope>
    <source>
        <strain evidence="10 11">SN0-2</strain>
    </source>
</reference>
<feature type="transmembrane region" description="Helical" evidence="8">
    <location>
        <begin position="389"/>
        <end position="413"/>
    </location>
</feature>
<feature type="transmembrane region" description="Helical" evidence="8">
    <location>
        <begin position="335"/>
        <end position="353"/>
    </location>
</feature>
<feature type="transmembrane region" description="Helical" evidence="8">
    <location>
        <begin position="178"/>
        <end position="195"/>
    </location>
</feature>